<comment type="similarity">
    <text evidence="6 7 8">Belongs to the peptidase S16 family.</text>
</comment>
<organism evidence="11 12">
    <name type="scientific">Sinobacterium norvegicum</name>
    <dbReference type="NCBI Taxonomy" id="1641715"/>
    <lineage>
        <taxon>Bacteria</taxon>
        <taxon>Pseudomonadati</taxon>
        <taxon>Pseudomonadota</taxon>
        <taxon>Gammaproteobacteria</taxon>
        <taxon>Cellvibrionales</taxon>
        <taxon>Spongiibacteraceae</taxon>
        <taxon>Sinobacterium</taxon>
    </lineage>
</organism>
<dbReference type="InterPro" id="IPR008268">
    <property type="entry name" value="Peptidase_S16_AS"/>
</dbReference>
<dbReference type="InterPro" id="IPR003959">
    <property type="entry name" value="ATPase_AAA_core"/>
</dbReference>
<evidence type="ECO:0000313" key="11">
    <source>
        <dbReference type="EMBL" id="CAH0993295.1"/>
    </source>
</evidence>
<dbReference type="Pfam" id="PF05362">
    <property type="entry name" value="Lon_C"/>
    <property type="match status" value="1"/>
</dbReference>
<dbReference type="NCBIfam" id="TIGR00763">
    <property type="entry name" value="lon"/>
    <property type="match status" value="1"/>
</dbReference>
<feature type="domain" description="Lon N-terminal" evidence="10">
    <location>
        <begin position="35"/>
        <end position="229"/>
    </location>
</feature>
<comment type="catalytic activity">
    <reaction evidence="6 7">
        <text>Hydrolysis of proteins in presence of ATP.</text>
        <dbReference type="EC" id="3.4.21.53"/>
    </reaction>
</comment>
<keyword evidence="3 6" id="KW-0378">Hydrolase</keyword>
<dbReference type="InterPro" id="IPR027417">
    <property type="entry name" value="P-loop_NTPase"/>
</dbReference>
<dbReference type="InterPro" id="IPR014721">
    <property type="entry name" value="Ribsml_uS5_D2-typ_fold_subgr"/>
</dbReference>
<dbReference type="InterPro" id="IPR027065">
    <property type="entry name" value="Lon_Prtase"/>
</dbReference>
<evidence type="ECO:0000256" key="5">
    <source>
        <dbReference type="ARBA" id="ARBA00022840"/>
    </source>
</evidence>
<dbReference type="Pfam" id="PF22667">
    <property type="entry name" value="Lon_lid"/>
    <property type="match status" value="1"/>
</dbReference>
<dbReference type="PROSITE" id="PS51787">
    <property type="entry name" value="LON_N"/>
    <property type="match status" value="1"/>
</dbReference>
<comment type="subcellular location">
    <subcellularLocation>
        <location evidence="6">Cytoplasm</location>
    </subcellularLocation>
</comment>
<dbReference type="SUPFAM" id="SSF54211">
    <property type="entry name" value="Ribosomal protein S5 domain 2-like"/>
    <property type="match status" value="1"/>
</dbReference>
<feature type="active site" evidence="7">
    <location>
        <position position="704"/>
    </location>
</feature>
<name>A0ABM9AJ90_9GAMM</name>
<evidence type="ECO:0000256" key="2">
    <source>
        <dbReference type="ARBA" id="ARBA00022741"/>
    </source>
</evidence>
<keyword evidence="6" id="KW-0963">Cytoplasm</keyword>
<accession>A0ABM9AJ90</accession>
<dbReference type="SMART" id="SM00382">
    <property type="entry name" value="AAA"/>
    <property type="match status" value="1"/>
</dbReference>
<keyword evidence="5 6" id="KW-0067">ATP-binding</keyword>
<feature type="domain" description="Lon proteolytic" evidence="9">
    <location>
        <begin position="616"/>
        <end position="796"/>
    </location>
</feature>
<dbReference type="Proteomes" id="UP000838100">
    <property type="component" value="Unassembled WGS sequence"/>
</dbReference>
<dbReference type="CDD" id="cd19500">
    <property type="entry name" value="RecA-like_Lon"/>
    <property type="match status" value="1"/>
</dbReference>
<dbReference type="Pfam" id="PF02190">
    <property type="entry name" value="LON_substr_bdg"/>
    <property type="match status" value="1"/>
</dbReference>
<evidence type="ECO:0000256" key="6">
    <source>
        <dbReference type="PIRNR" id="PIRNR001174"/>
    </source>
</evidence>
<dbReference type="EMBL" id="CAKLPX010000007">
    <property type="protein sequence ID" value="CAH0993295.1"/>
    <property type="molecule type" value="Genomic_DNA"/>
</dbReference>
<dbReference type="InterPro" id="IPR015947">
    <property type="entry name" value="PUA-like_sf"/>
</dbReference>
<dbReference type="InterPro" id="IPR008269">
    <property type="entry name" value="Lon_proteolytic"/>
</dbReference>
<evidence type="ECO:0000259" key="9">
    <source>
        <dbReference type="PROSITE" id="PS51786"/>
    </source>
</evidence>
<dbReference type="Gene3D" id="1.20.58.1480">
    <property type="match status" value="1"/>
</dbReference>
<sequence length="796" mass="88458">MADNLDASIADELVVDSVSPEKEIALPDQVLPNVIELLPISSRPFFPAQIQPLIIKSEPWEDTIHLVSEADQPYVGIIYTTQTDGEIRREELAETGCVARVQSVESDGEYLHVIAVGRKRFRIVRWLTDKPPYRVQVEYPEPKYEEDEELRARAIAILAVIKELLPLNPLYSEELRQYLNRFGPNDPSPLSDFSASITTASNTELQNILDTVDLTKRMDRVLLLLRKELEVAKLQSELSDQVNDKISEQQREFFLREQLKLIQKELGITKDDKTADAEMFQARLKDKQLPEHVQSRIDDEMQKLSILEMGSPEYGVTRNYLDCLTALPWGVHSTDQLELSVAREVLEKHHNGLGDVKDRILEFIALGAYRGEISGSIILLVGPPGVGKTSIGRSVADALGRKFYRFSVGGMRDEAEIKGHRRTYIGAMPGKFVQALSEVDVENPVIMLDEIDKIGASYHGDPASALLEALDSEQNSEFLDHYLDLRVDLSKVLFICTANQIDSIPAPLYDRMEVIRLAGYIAEEKLAIAKQHLWPKLLTQARIKKSTLKISDAALKNLIEGYARESGVRSLEKLLQKLVRKSVVVLLEGKTKSIRIGKKEVLQWLGQPVFETESIQKGVGVVTGLAWTSMGGATLPVESNKIHNLARSLKPTGQLGDVMKESVDIAYSYVMANASRFGIAADYFDKAAIHLHVPEGATPKDGPSAGVTMATSLVSLARDKAIAAKIAMTGELTLTGKVLAVGGIREKVIAARRIGINQLILPKANQRDFDELPSFLREGVSVTYAATFDDVFSRVF</sequence>
<dbReference type="PANTHER" id="PTHR43718">
    <property type="entry name" value="LON PROTEASE"/>
    <property type="match status" value="1"/>
</dbReference>
<comment type="subunit">
    <text evidence="6">Homohexamer. Organized in a ring with a central cavity.</text>
</comment>
<dbReference type="PIRSF" id="PIRSF001174">
    <property type="entry name" value="Lon_proteas"/>
    <property type="match status" value="1"/>
</dbReference>
<keyword evidence="12" id="KW-1185">Reference proteome</keyword>
<dbReference type="InterPro" id="IPR004815">
    <property type="entry name" value="Lon_bac/euk-typ"/>
</dbReference>
<gene>
    <name evidence="11" type="primary">lon2</name>
    <name evidence="11" type="ORF">SIN8267_03443</name>
</gene>
<dbReference type="Gene3D" id="1.20.5.5270">
    <property type="match status" value="1"/>
</dbReference>
<dbReference type="InterPro" id="IPR003111">
    <property type="entry name" value="Lon_prtase_N"/>
</dbReference>
<dbReference type="RefSeq" id="WP_237445978.1">
    <property type="nucleotide sequence ID" value="NZ_CAKLPX010000007.1"/>
</dbReference>
<dbReference type="PRINTS" id="PR00830">
    <property type="entry name" value="ENDOLAPTASE"/>
</dbReference>
<dbReference type="GO" id="GO:0004252">
    <property type="term" value="F:serine-type endopeptidase activity"/>
    <property type="evidence" value="ECO:0007669"/>
    <property type="project" value="UniProtKB-EC"/>
</dbReference>
<evidence type="ECO:0000256" key="4">
    <source>
        <dbReference type="ARBA" id="ARBA00022825"/>
    </source>
</evidence>
<evidence type="ECO:0000313" key="12">
    <source>
        <dbReference type="Proteomes" id="UP000838100"/>
    </source>
</evidence>
<proteinExistence type="inferred from homology"/>
<comment type="caution">
    <text evidence="11">The sequence shown here is derived from an EMBL/GenBank/DDBJ whole genome shotgun (WGS) entry which is preliminary data.</text>
</comment>
<dbReference type="EC" id="3.4.21.53" evidence="6"/>
<evidence type="ECO:0000256" key="1">
    <source>
        <dbReference type="ARBA" id="ARBA00022670"/>
    </source>
</evidence>
<dbReference type="InterPro" id="IPR003593">
    <property type="entry name" value="AAA+_ATPase"/>
</dbReference>
<dbReference type="InterPro" id="IPR054594">
    <property type="entry name" value="Lon_lid"/>
</dbReference>
<dbReference type="InterPro" id="IPR046336">
    <property type="entry name" value="Lon_prtase_N_sf"/>
</dbReference>
<protein>
    <recommendedName>
        <fullName evidence="6">Lon protease</fullName>
        <ecNumber evidence="6">3.4.21.53</ecNumber>
    </recommendedName>
</protein>
<dbReference type="SUPFAM" id="SSF52540">
    <property type="entry name" value="P-loop containing nucleoside triphosphate hydrolases"/>
    <property type="match status" value="1"/>
</dbReference>
<dbReference type="PROSITE" id="PS01046">
    <property type="entry name" value="LON_SER"/>
    <property type="match status" value="1"/>
</dbReference>
<dbReference type="PANTHER" id="PTHR43718:SF2">
    <property type="entry name" value="LON PROTEASE HOMOLOG, MITOCHONDRIAL"/>
    <property type="match status" value="1"/>
</dbReference>
<evidence type="ECO:0000259" key="10">
    <source>
        <dbReference type="PROSITE" id="PS51787"/>
    </source>
</evidence>
<dbReference type="Gene3D" id="2.30.130.40">
    <property type="entry name" value="LON domain-like"/>
    <property type="match status" value="1"/>
</dbReference>
<evidence type="ECO:0000256" key="8">
    <source>
        <dbReference type="RuleBase" id="RU000591"/>
    </source>
</evidence>
<keyword evidence="2 6" id="KW-0547">Nucleotide-binding</keyword>
<feature type="active site" evidence="7">
    <location>
        <position position="747"/>
    </location>
</feature>
<dbReference type="Gene3D" id="3.30.230.10">
    <property type="match status" value="1"/>
</dbReference>
<reference evidence="11" key="1">
    <citation type="submission" date="2021-12" db="EMBL/GenBank/DDBJ databases">
        <authorList>
            <person name="Rodrigo-Torres L."/>
            <person name="Arahal R. D."/>
            <person name="Lucena T."/>
        </authorList>
    </citation>
    <scope>NUCLEOTIDE SEQUENCE</scope>
    <source>
        <strain evidence="11">CECT 8267</strain>
    </source>
</reference>
<dbReference type="SUPFAM" id="SSF88697">
    <property type="entry name" value="PUA domain-like"/>
    <property type="match status" value="1"/>
</dbReference>
<dbReference type="PROSITE" id="PS51786">
    <property type="entry name" value="LON_PROTEOLYTIC"/>
    <property type="match status" value="1"/>
</dbReference>
<keyword evidence="1 6" id="KW-0645">Protease</keyword>
<dbReference type="Gene3D" id="1.10.8.60">
    <property type="match status" value="1"/>
</dbReference>
<evidence type="ECO:0000256" key="3">
    <source>
        <dbReference type="ARBA" id="ARBA00022801"/>
    </source>
</evidence>
<dbReference type="Pfam" id="PF00004">
    <property type="entry name" value="AAA"/>
    <property type="match status" value="1"/>
</dbReference>
<dbReference type="Gene3D" id="3.40.50.300">
    <property type="entry name" value="P-loop containing nucleotide triphosphate hydrolases"/>
    <property type="match status" value="1"/>
</dbReference>
<evidence type="ECO:0000256" key="7">
    <source>
        <dbReference type="PROSITE-ProRule" id="PRU01122"/>
    </source>
</evidence>
<dbReference type="InterPro" id="IPR020568">
    <property type="entry name" value="Ribosomal_Su5_D2-typ_SF"/>
</dbReference>
<dbReference type="GO" id="GO:0006508">
    <property type="term" value="P:proteolysis"/>
    <property type="evidence" value="ECO:0007669"/>
    <property type="project" value="UniProtKB-KW"/>
</dbReference>
<dbReference type="SMART" id="SM00464">
    <property type="entry name" value="LON"/>
    <property type="match status" value="1"/>
</dbReference>
<keyword evidence="4 6" id="KW-0720">Serine protease</keyword>